<dbReference type="PANTHER" id="PTHR35333">
    <property type="entry name" value="BETA-LACTAMASE"/>
    <property type="match status" value="1"/>
</dbReference>
<accession>A0ABS4WYJ2</accession>
<sequence length="274" mass="28371">MTIPTAAAPTETAVSFCLLDAEGRQLAAEDAERPYYAASTIKLHVLLAALQAAERGALDLDSTVAATRSFTGADGAPFTLGGDHLDPTYPLDGERVSIQALLTRMIDRSSNEATNHLLELVGLDAVAESIAGLGLRATRLERLIGDASALAAGATNETSAIDLARTMRALVHGDGGGAGAGEGDAGLSRSSTVHSRAALSAQQIPVIGRSLREGVAWGSKSGWVDGYRHDAAFVGDPGSPDVCFLAVMTAGLDPEVADERIAALTRELLPDRTR</sequence>
<dbReference type="InterPro" id="IPR012338">
    <property type="entry name" value="Beta-lactam/transpept-like"/>
</dbReference>
<protein>
    <submittedName>
        <fullName evidence="2">Beta-lactamase class A</fullName>
        <ecNumber evidence="2">3.5.2.6</ecNumber>
    </submittedName>
</protein>
<proteinExistence type="predicted"/>
<keyword evidence="2" id="KW-0378">Hydrolase</keyword>
<organism evidence="2 3">
    <name type="scientific">Brachybacterium sacelli</name>
    <dbReference type="NCBI Taxonomy" id="173364"/>
    <lineage>
        <taxon>Bacteria</taxon>
        <taxon>Bacillati</taxon>
        <taxon>Actinomycetota</taxon>
        <taxon>Actinomycetes</taxon>
        <taxon>Micrococcales</taxon>
        <taxon>Dermabacteraceae</taxon>
        <taxon>Brachybacterium</taxon>
    </lineage>
</organism>
<comment type="caution">
    <text evidence="2">The sequence shown here is derived from an EMBL/GenBank/DDBJ whole genome shotgun (WGS) entry which is preliminary data.</text>
</comment>
<name>A0ABS4WYJ2_9MICO</name>
<dbReference type="EC" id="3.5.2.6" evidence="2"/>
<dbReference type="Gene3D" id="3.40.710.10">
    <property type="entry name" value="DD-peptidase/beta-lactamase superfamily"/>
    <property type="match status" value="1"/>
</dbReference>
<dbReference type="EMBL" id="JAGIOD010000001">
    <property type="protein sequence ID" value="MBP2381213.1"/>
    <property type="molecule type" value="Genomic_DNA"/>
</dbReference>
<gene>
    <name evidence="2" type="ORF">JOF43_001170</name>
</gene>
<evidence type="ECO:0000259" key="1">
    <source>
        <dbReference type="Pfam" id="PF13354"/>
    </source>
</evidence>
<dbReference type="Proteomes" id="UP001519290">
    <property type="component" value="Unassembled WGS sequence"/>
</dbReference>
<dbReference type="Pfam" id="PF13354">
    <property type="entry name" value="Beta-lactamase2"/>
    <property type="match status" value="1"/>
</dbReference>
<feature type="domain" description="Beta-lactamase class A catalytic" evidence="1">
    <location>
        <begin position="18"/>
        <end position="249"/>
    </location>
</feature>
<dbReference type="PANTHER" id="PTHR35333:SF3">
    <property type="entry name" value="BETA-LACTAMASE-TYPE TRANSPEPTIDASE FOLD CONTAINING PROTEIN"/>
    <property type="match status" value="1"/>
</dbReference>
<dbReference type="GO" id="GO:0008800">
    <property type="term" value="F:beta-lactamase activity"/>
    <property type="evidence" value="ECO:0007669"/>
    <property type="project" value="UniProtKB-EC"/>
</dbReference>
<dbReference type="InterPro" id="IPR000871">
    <property type="entry name" value="Beta-lactam_class-A"/>
</dbReference>
<keyword evidence="3" id="KW-1185">Reference proteome</keyword>
<dbReference type="SUPFAM" id="SSF56601">
    <property type="entry name" value="beta-lactamase/transpeptidase-like"/>
    <property type="match status" value="1"/>
</dbReference>
<dbReference type="InterPro" id="IPR045155">
    <property type="entry name" value="Beta-lactam_cat"/>
</dbReference>
<reference evidence="2 3" key="1">
    <citation type="submission" date="2021-03" db="EMBL/GenBank/DDBJ databases">
        <title>Sequencing the genomes of 1000 actinobacteria strains.</title>
        <authorList>
            <person name="Klenk H.-P."/>
        </authorList>
    </citation>
    <scope>NUCLEOTIDE SEQUENCE [LARGE SCALE GENOMIC DNA]</scope>
    <source>
        <strain evidence="2 3">DSM 14566</strain>
    </source>
</reference>
<evidence type="ECO:0000313" key="2">
    <source>
        <dbReference type="EMBL" id="MBP2381213.1"/>
    </source>
</evidence>
<evidence type="ECO:0000313" key="3">
    <source>
        <dbReference type="Proteomes" id="UP001519290"/>
    </source>
</evidence>
<dbReference type="RefSeq" id="WP_209900201.1">
    <property type="nucleotide sequence ID" value="NZ_BAAAJW010000018.1"/>
</dbReference>